<dbReference type="InterPro" id="IPR057251">
    <property type="entry name" value="FP_C"/>
</dbReference>
<organism evidence="3 4">
    <name type="scientific">Galleria mellonella</name>
    <name type="common">Greater wax moth</name>
    <dbReference type="NCBI Taxonomy" id="7137"/>
    <lineage>
        <taxon>Eukaryota</taxon>
        <taxon>Metazoa</taxon>
        <taxon>Ecdysozoa</taxon>
        <taxon>Arthropoda</taxon>
        <taxon>Hexapoda</taxon>
        <taxon>Insecta</taxon>
        <taxon>Pterygota</taxon>
        <taxon>Neoptera</taxon>
        <taxon>Endopterygota</taxon>
        <taxon>Lepidoptera</taxon>
        <taxon>Glossata</taxon>
        <taxon>Ditrysia</taxon>
        <taxon>Pyraloidea</taxon>
        <taxon>Pyralidae</taxon>
        <taxon>Galleriinae</taxon>
        <taxon>Galleria</taxon>
    </lineage>
</organism>
<dbReference type="Gene3D" id="3.30.70.1820">
    <property type="entry name" value="L1 transposable element, RRM domain"/>
    <property type="match status" value="1"/>
</dbReference>
<feature type="domain" description="FP protein C-terminal" evidence="2">
    <location>
        <begin position="210"/>
        <end position="261"/>
    </location>
</feature>
<keyword evidence="3" id="KW-1185">Reference proteome</keyword>
<feature type="coiled-coil region" evidence="1">
    <location>
        <begin position="18"/>
        <end position="52"/>
    </location>
</feature>
<dbReference type="PANTHER" id="PTHR11505">
    <property type="entry name" value="L1 TRANSPOSABLE ELEMENT-RELATED"/>
    <property type="match status" value="1"/>
</dbReference>
<sequence>IPPSPTPSCSLETASFDFSELVTEIRLLREEMKEYRTEMQEFRTTISNLTVTVGSCQLQIDALTTRVNEMEKQRCEGTNDTTSVLEQTISELKMELNHRDQELLCNDIEIAGIPEDTNERGIHLALTVAQKLGVVLEERDIVDAQRAGTFKRTMSDNSPISRPRPLVVRLTRRTHRDQMLAAARVRRDITTAGLGLALADQRIYVNERLTQTNRRLFYKARVESLRVQWKYLWTREGKIYVRKEHGSPRHRIRSENDFNKVFG</sequence>
<dbReference type="InterPro" id="IPR004244">
    <property type="entry name" value="Transposase_22"/>
</dbReference>
<reference evidence="4" key="1">
    <citation type="submission" date="2025-08" db="UniProtKB">
        <authorList>
            <consortium name="RefSeq"/>
        </authorList>
    </citation>
    <scope>IDENTIFICATION</scope>
    <source>
        <tissue evidence="4">Whole larvae</tissue>
    </source>
</reference>
<keyword evidence="1" id="KW-0175">Coiled coil</keyword>
<dbReference type="RefSeq" id="XP_052750039.1">
    <property type="nucleotide sequence ID" value="XM_052894079.1"/>
</dbReference>
<protein>
    <submittedName>
        <fullName evidence="4">Uncharacterized protein LOC128200485</fullName>
    </submittedName>
</protein>
<dbReference type="Proteomes" id="UP001652740">
    <property type="component" value="Unplaced"/>
</dbReference>
<dbReference type="SUPFAM" id="SSF90257">
    <property type="entry name" value="Myosin rod fragments"/>
    <property type="match status" value="1"/>
</dbReference>
<gene>
    <name evidence="4" type="primary">LOC128200485</name>
</gene>
<evidence type="ECO:0000259" key="2">
    <source>
        <dbReference type="Pfam" id="PF25298"/>
    </source>
</evidence>
<proteinExistence type="predicted"/>
<accession>A0ABM3MFW2</accession>
<feature type="non-terminal residue" evidence="4">
    <location>
        <position position="1"/>
    </location>
</feature>
<name>A0ABM3MFW2_GALME</name>
<evidence type="ECO:0000313" key="4">
    <source>
        <dbReference type="RefSeq" id="XP_052750039.1"/>
    </source>
</evidence>
<evidence type="ECO:0000256" key="1">
    <source>
        <dbReference type="SAM" id="Coils"/>
    </source>
</evidence>
<evidence type="ECO:0000313" key="3">
    <source>
        <dbReference type="Proteomes" id="UP001652740"/>
    </source>
</evidence>
<dbReference type="GeneID" id="128200485"/>
<dbReference type="Pfam" id="PF25298">
    <property type="entry name" value="Baculo_FP_2nd"/>
    <property type="match status" value="1"/>
</dbReference>